<dbReference type="InterPro" id="IPR003698">
    <property type="entry name" value="Lipoyl_synth"/>
</dbReference>
<sequence length="155" mass="17087">MPGPVPSKLPESLAAAAASGGPYSGLCCAVLTSVDRNELPDDGSGHFAETVKALEVCKIFFSHSNSNLDVFAHNIETVRYEQNEEVKEDMADLRAIDVDILILGQYLQPTLLHLTVKEYVTREKFAFWKEYRESVGFHYVASGPLVSMIVSSDAY</sequence>
<dbReference type="EMBL" id="JACMSC010000015">
    <property type="protein sequence ID" value="KAG6485997.1"/>
    <property type="molecule type" value="Genomic_DNA"/>
</dbReference>
<dbReference type="GO" id="GO:0051539">
    <property type="term" value="F:4 iron, 4 sulfur cluster binding"/>
    <property type="evidence" value="ECO:0007669"/>
    <property type="project" value="UniProtKB-KW"/>
</dbReference>
<dbReference type="InterPro" id="IPR058240">
    <property type="entry name" value="rSAM_sf"/>
</dbReference>
<keyword evidence="1" id="KW-0411">Iron-sulfur</keyword>
<proteinExistence type="predicted"/>
<gene>
    <name evidence="2" type="ORF">ZIOFF_054567</name>
</gene>
<keyword evidence="1" id="KW-0004">4Fe-4S</keyword>
<comment type="caution">
    <text evidence="2">The sequence shown here is derived from an EMBL/GenBank/DDBJ whole genome shotgun (WGS) entry which is preliminary data.</text>
</comment>
<keyword evidence="1" id="KW-0408">Iron</keyword>
<accession>A0A8J5FEM7</accession>
<keyword evidence="1" id="KW-0479">Metal-binding</keyword>
<reference evidence="2 3" key="1">
    <citation type="submission" date="2020-08" db="EMBL/GenBank/DDBJ databases">
        <title>Plant Genome Project.</title>
        <authorList>
            <person name="Zhang R.-G."/>
        </authorList>
    </citation>
    <scope>NUCLEOTIDE SEQUENCE [LARGE SCALE GENOMIC DNA]</scope>
    <source>
        <tissue evidence="2">Rhizome</tissue>
    </source>
</reference>
<evidence type="ECO:0000313" key="2">
    <source>
        <dbReference type="EMBL" id="KAG6485997.1"/>
    </source>
</evidence>
<keyword evidence="3" id="KW-1185">Reference proteome</keyword>
<dbReference type="PANTHER" id="PTHR10949">
    <property type="entry name" value="LIPOYL SYNTHASE"/>
    <property type="match status" value="1"/>
</dbReference>
<evidence type="ECO:0000313" key="3">
    <source>
        <dbReference type="Proteomes" id="UP000734854"/>
    </source>
</evidence>
<dbReference type="GO" id="GO:0005739">
    <property type="term" value="C:mitochondrion"/>
    <property type="evidence" value="ECO:0007669"/>
    <property type="project" value="TreeGrafter"/>
</dbReference>
<dbReference type="AlphaFoldDB" id="A0A8J5FEM7"/>
<dbReference type="GO" id="GO:0016992">
    <property type="term" value="F:lipoate synthase activity"/>
    <property type="evidence" value="ECO:0007669"/>
    <property type="project" value="InterPro"/>
</dbReference>
<dbReference type="PANTHER" id="PTHR10949:SF38">
    <property type="entry name" value="LIPOYL SYNTHASE, CHLOROPLASTIC"/>
    <property type="match status" value="1"/>
</dbReference>
<evidence type="ECO:0000256" key="1">
    <source>
        <dbReference type="ARBA" id="ARBA00022485"/>
    </source>
</evidence>
<dbReference type="Proteomes" id="UP000734854">
    <property type="component" value="Unassembled WGS sequence"/>
</dbReference>
<name>A0A8J5FEM7_ZINOF</name>
<organism evidence="2 3">
    <name type="scientific">Zingiber officinale</name>
    <name type="common">Ginger</name>
    <name type="synonym">Amomum zingiber</name>
    <dbReference type="NCBI Taxonomy" id="94328"/>
    <lineage>
        <taxon>Eukaryota</taxon>
        <taxon>Viridiplantae</taxon>
        <taxon>Streptophyta</taxon>
        <taxon>Embryophyta</taxon>
        <taxon>Tracheophyta</taxon>
        <taxon>Spermatophyta</taxon>
        <taxon>Magnoliopsida</taxon>
        <taxon>Liliopsida</taxon>
        <taxon>Zingiberales</taxon>
        <taxon>Zingiberaceae</taxon>
        <taxon>Zingiber</taxon>
    </lineage>
</organism>
<protein>
    <submittedName>
        <fullName evidence="2">Uncharacterized protein</fullName>
    </submittedName>
</protein>
<dbReference type="SUPFAM" id="SSF102114">
    <property type="entry name" value="Radical SAM enzymes"/>
    <property type="match status" value="1"/>
</dbReference>